<comment type="pathway">
    <text evidence="1">Lipid metabolism; prostaglandin biosynthesis.</text>
</comment>
<dbReference type="OrthoDB" id="423541at2759"/>
<evidence type="ECO:0000256" key="8">
    <source>
        <dbReference type="ARBA" id="ARBA00022692"/>
    </source>
</evidence>
<feature type="domain" description="GST N-terminal" evidence="19">
    <location>
        <begin position="61"/>
        <end position="137"/>
    </location>
</feature>
<keyword evidence="9" id="KW-0276">Fatty acid metabolism</keyword>
<evidence type="ECO:0000256" key="14">
    <source>
        <dbReference type="ARBA" id="ARBA00023235"/>
    </source>
</evidence>
<evidence type="ECO:0000313" key="20">
    <source>
        <dbReference type="EMBL" id="CDG67312.1"/>
    </source>
</evidence>
<dbReference type="SFLD" id="SFLDG01203">
    <property type="entry name" value="Prostaglandin_E_synthase_like1"/>
    <property type="match status" value="1"/>
</dbReference>
<dbReference type="GO" id="GO:0005739">
    <property type="term" value="C:mitochondrion"/>
    <property type="evidence" value="ECO:0007669"/>
    <property type="project" value="TreeGrafter"/>
</dbReference>
<dbReference type="InterPro" id="IPR040079">
    <property type="entry name" value="Glutathione_S-Trfase"/>
</dbReference>
<accession>T2M5U5</accession>
<keyword evidence="12" id="KW-0472">Membrane</keyword>
<gene>
    <name evidence="20" type="primary">PTGES2</name>
</gene>
<keyword evidence="10" id="KW-1133">Transmembrane helix</keyword>
<evidence type="ECO:0000256" key="16">
    <source>
        <dbReference type="ARBA" id="ARBA00023931"/>
    </source>
</evidence>
<dbReference type="Gene3D" id="1.20.1050.10">
    <property type="match status" value="1"/>
</dbReference>
<keyword evidence="6" id="KW-0444">Lipid biosynthesis</keyword>
<sequence length="340" mass="39607">MWKSFIKHPLMLKSISKLSSKKIAEKSISFVSGFAFSAYITSSVVYSKNELPNNVFQPLINKRILYQYSTCPFCCKVRAFLDYYDLNYDIIEVNPFSRKEIKFSEYDKVPILKVDNHQLNDSSLIISVLSTQFIKNEDIGIILQYYPIIESTDEKGKKVTEQQNKYNVMHHETSNAEKYQYYVNEVKWRKWVDDVFIHTLSPNIYRTMKESFQSLDYITHVGNFGPIERTVAYYSGAVAMYIIGKRIKKRYHLKDDVRASMYEEAQNWTKAVGENKYLGGSHPNLADLNMYGVISAIEGLDAFHDLMANTEIQPWYNRMKQQVKSHAGANLIKNQQNKNH</sequence>
<dbReference type="InterPro" id="IPR036249">
    <property type="entry name" value="Thioredoxin-like_sf"/>
</dbReference>
<evidence type="ECO:0000256" key="7">
    <source>
        <dbReference type="ARBA" id="ARBA00022585"/>
    </source>
</evidence>
<evidence type="ECO:0000256" key="1">
    <source>
        <dbReference type="ARBA" id="ARBA00004702"/>
    </source>
</evidence>
<evidence type="ECO:0000256" key="2">
    <source>
        <dbReference type="ARBA" id="ARBA00007409"/>
    </source>
</evidence>
<dbReference type="SUPFAM" id="SSF47616">
    <property type="entry name" value="GST C-terminal domain-like"/>
    <property type="match status" value="1"/>
</dbReference>
<comment type="similarity">
    <text evidence="2">Belongs to the GST superfamily.</text>
</comment>
<keyword evidence="7" id="KW-0643">Prostaglandin biosynthesis</keyword>
<dbReference type="SFLD" id="SFLDS00019">
    <property type="entry name" value="Glutathione_Transferase_(cytos"/>
    <property type="match status" value="1"/>
</dbReference>
<evidence type="ECO:0000256" key="9">
    <source>
        <dbReference type="ARBA" id="ARBA00022832"/>
    </source>
</evidence>
<dbReference type="PANTHER" id="PTHR12782:SF5">
    <property type="entry name" value="PROSTAGLANDIN E SYNTHASE 2"/>
    <property type="match status" value="1"/>
</dbReference>
<evidence type="ECO:0000256" key="13">
    <source>
        <dbReference type="ARBA" id="ARBA00023160"/>
    </source>
</evidence>
<evidence type="ECO:0000256" key="15">
    <source>
        <dbReference type="ARBA" id="ARBA00023930"/>
    </source>
</evidence>
<dbReference type="EC" id="5.3.99.3" evidence="3"/>
<dbReference type="SFLD" id="SFLDG01182">
    <property type="entry name" value="Prostaglandin_E_synthase_like"/>
    <property type="match status" value="1"/>
</dbReference>
<evidence type="ECO:0000256" key="5">
    <source>
        <dbReference type="ARBA" id="ARBA00022501"/>
    </source>
</evidence>
<dbReference type="CDD" id="cd03197">
    <property type="entry name" value="GST_C_mPGES2"/>
    <property type="match status" value="1"/>
</dbReference>
<dbReference type="Gene3D" id="6.20.200.30">
    <property type="match status" value="1"/>
</dbReference>
<protein>
    <recommendedName>
        <fullName evidence="4">Prostaglandin E synthase 2</fullName>
        <ecNumber evidence="3">5.3.99.3</ecNumber>
    </recommendedName>
    <alternativeName>
        <fullName evidence="17">Microsomal prostaglandin E synthase 2</fullName>
    </alternativeName>
</protein>
<evidence type="ECO:0000256" key="10">
    <source>
        <dbReference type="ARBA" id="ARBA00022989"/>
    </source>
</evidence>
<organism evidence="20">
    <name type="scientific">Hydra vulgaris</name>
    <name type="common">Hydra</name>
    <name type="synonym">Hydra attenuata</name>
    <dbReference type="NCBI Taxonomy" id="6087"/>
    <lineage>
        <taxon>Eukaryota</taxon>
        <taxon>Metazoa</taxon>
        <taxon>Cnidaria</taxon>
        <taxon>Hydrozoa</taxon>
        <taxon>Hydroidolina</taxon>
        <taxon>Anthoathecata</taxon>
        <taxon>Aplanulata</taxon>
        <taxon>Hydridae</taxon>
        <taxon>Hydra</taxon>
    </lineage>
</organism>
<comment type="catalytic activity">
    <reaction evidence="15">
        <text>prostaglandin H2 = (12S)-hydroxy-(5Z,8E,10E)-heptadecatrienoate + malonaldehyde</text>
        <dbReference type="Rhea" id="RHEA:48644"/>
        <dbReference type="ChEBI" id="CHEBI:57405"/>
        <dbReference type="ChEBI" id="CHEBI:90694"/>
        <dbReference type="ChEBI" id="CHEBI:566274"/>
    </reaction>
    <physiologicalReaction direction="left-to-right" evidence="15">
        <dbReference type="Rhea" id="RHEA:48645"/>
    </physiologicalReaction>
</comment>
<evidence type="ECO:0000256" key="17">
    <source>
        <dbReference type="ARBA" id="ARBA00031041"/>
    </source>
</evidence>
<dbReference type="InterPro" id="IPR004045">
    <property type="entry name" value="Glutathione_S-Trfase_N"/>
</dbReference>
<evidence type="ECO:0000256" key="6">
    <source>
        <dbReference type="ARBA" id="ARBA00022516"/>
    </source>
</evidence>
<comment type="subcellular location">
    <subcellularLocation>
        <location evidence="18">Endomembrane system</location>
        <topology evidence="18">Single-pass membrane protein</topology>
    </subcellularLocation>
</comment>
<dbReference type="PROSITE" id="PS50404">
    <property type="entry name" value="GST_NTER"/>
    <property type="match status" value="1"/>
</dbReference>
<evidence type="ECO:0000256" key="3">
    <source>
        <dbReference type="ARBA" id="ARBA00012203"/>
    </source>
</evidence>
<keyword evidence="8" id="KW-0812">Transmembrane</keyword>
<dbReference type="Pfam" id="PF13417">
    <property type="entry name" value="GST_N_3"/>
    <property type="match status" value="1"/>
</dbReference>
<dbReference type="EMBL" id="HAAD01001080">
    <property type="protein sequence ID" value="CDG67312.1"/>
    <property type="molecule type" value="mRNA"/>
</dbReference>
<evidence type="ECO:0000256" key="12">
    <source>
        <dbReference type="ARBA" id="ARBA00023136"/>
    </source>
</evidence>
<dbReference type="Gene3D" id="3.40.30.10">
    <property type="entry name" value="Glutaredoxin"/>
    <property type="match status" value="1"/>
</dbReference>
<keyword evidence="13" id="KW-0275">Fatty acid biosynthesis</keyword>
<evidence type="ECO:0000256" key="4">
    <source>
        <dbReference type="ARBA" id="ARBA00019474"/>
    </source>
</evidence>
<keyword evidence="5" id="KW-0644">Prostaglandin metabolism</keyword>
<dbReference type="GO" id="GO:0050220">
    <property type="term" value="F:prostaglandin-E synthase activity"/>
    <property type="evidence" value="ECO:0007669"/>
    <property type="project" value="UniProtKB-EC"/>
</dbReference>
<proteinExistence type="evidence at transcript level"/>
<dbReference type="PROSITE" id="PS51354">
    <property type="entry name" value="GLUTAREDOXIN_2"/>
    <property type="match status" value="1"/>
</dbReference>
<evidence type="ECO:0000256" key="11">
    <source>
        <dbReference type="ARBA" id="ARBA00023098"/>
    </source>
</evidence>
<dbReference type="InterPro" id="IPR034334">
    <property type="entry name" value="PGES2"/>
</dbReference>
<dbReference type="AlphaFoldDB" id="T2M5U5"/>
<dbReference type="UniPathway" id="UPA00662"/>
<evidence type="ECO:0000259" key="19">
    <source>
        <dbReference type="PROSITE" id="PS50404"/>
    </source>
</evidence>
<comment type="catalytic activity">
    <reaction evidence="16">
        <text>prostaglandin H2 = prostaglandin E2</text>
        <dbReference type="Rhea" id="RHEA:12893"/>
        <dbReference type="ChEBI" id="CHEBI:57405"/>
        <dbReference type="ChEBI" id="CHEBI:606564"/>
        <dbReference type="EC" id="5.3.99.3"/>
    </reaction>
    <physiologicalReaction direction="left-to-right" evidence="16">
        <dbReference type="Rhea" id="RHEA:12894"/>
    </physiologicalReaction>
</comment>
<evidence type="ECO:0000256" key="18">
    <source>
        <dbReference type="ARBA" id="ARBA00037847"/>
    </source>
</evidence>
<dbReference type="InterPro" id="IPR034335">
    <property type="entry name" value="PGES2_C"/>
</dbReference>
<keyword evidence="14" id="KW-0413">Isomerase</keyword>
<dbReference type="PANTHER" id="PTHR12782">
    <property type="entry name" value="MICROSOMAL PROSTAGLANDIN E SYNTHASE-2"/>
    <property type="match status" value="1"/>
</dbReference>
<dbReference type="SUPFAM" id="SSF52833">
    <property type="entry name" value="Thioredoxin-like"/>
    <property type="match status" value="1"/>
</dbReference>
<dbReference type="GO" id="GO:0001516">
    <property type="term" value="P:prostaglandin biosynthetic process"/>
    <property type="evidence" value="ECO:0007669"/>
    <property type="project" value="UniProtKB-UniPathway"/>
</dbReference>
<dbReference type="GO" id="GO:0012505">
    <property type="term" value="C:endomembrane system"/>
    <property type="evidence" value="ECO:0007669"/>
    <property type="project" value="UniProtKB-SubCell"/>
</dbReference>
<keyword evidence="11" id="KW-0443">Lipid metabolism</keyword>
<dbReference type="InterPro" id="IPR036282">
    <property type="entry name" value="Glutathione-S-Trfase_C_sf"/>
</dbReference>
<name>T2M5U5_HYDVU</name>
<reference evidence="20" key="1">
    <citation type="journal article" date="2013" name="Genome Biol. Evol.">
        <title>Punctuated emergences of genetic and phenotypic innovations in eumetazoan, bilaterian, euteleostome, and hominidae ancestors.</title>
        <authorList>
            <person name="Wenger Y."/>
            <person name="Galliot B."/>
        </authorList>
    </citation>
    <scope>NUCLEOTIDE SEQUENCE</scope>
    <source>
        <tissue evidence="20">Whole animals</tissue>
    </source>
</reference>